<name>A0A5M6IRL0_9PROT</name>
<dbReference type="Gene3D" id="1.10.10.10">
    <property type="entry name" value="Winged helix-like DNA-binding domain superfamily/Winged helix DNA-binding domain"/>
    <property type="match status" value="1"/>
</dbReference>
<protein>
    <submittedName>
        <fullName evidence="2">Rrf2 family transcriptional regulator</fullName>
    </submittedName>
</protein>
<dbReference type="GO" id="GO:0005829">
    <property type="term" value="C:cytosol"/>
    <property type="evidence" value="ECO:0007669"/>
    <property type="project" value="TreeGrafter"/>
</dbReference>
<dbReference type="OrthoDB" id="9808360at2"/>
<dbReference type="PROSITE" id="PS51197">
    <property type="entry name" value="HTH_RRF2_2"/>
    <property type="match status" value="1"/>
</dbReference>
<keyword evidence="1" id="KW-0238">DNA-binding</keyword>
<dbReference type="GO" id="GO:0003700">
    <property type="term" value="F:DNA-binding transcription factor activity"/>
    <property type="evidence" value="ECO:0007669"/>
    <property type="project" value="TreeGrafter"/>
</dbReference>
<evidence type="ECO:0000256" key="1">
    <source>
        <dbReference type="ARBA" id="ARBA00023125"/>
    </source>
</evidence>
<dbReference type="PANTHER" id="PTHR33221">
    <property type="entry name" value="WINGED HELIX-TURN-HELIX TRANSCRIPTIONAL REGULATOR, RRF2 FAMILY"/>
    <property type="match status" value="1"/>
</dbReference>
<organism evidence="2 3">
    <name type="scientific">Rhodovastum atsumiense</name>
    <dbReference type="NCBI Taxonomy" id="504468"/>
    <lineage>
        <taxon>Bacteria</taxon>
        <taxon>Pseudomonadati</taxon>
        <taxon>Pseudomonadota</taxon>
        <taxon>Alphaproteobacteria</taxon>
        <taxon>Acetobacterales</taxon>
        <taxon>Acetobacteraceae</taxon>
        <taxon>Rhodovastum</taxon>
    </lineage>
</organism>
<sequence length="157" mass="16636">MHLSTRARYAVMAMVDLACRDGGEAPDGGPVTLAQIAASQQLSLCYLEQLFVGLRRAGLVLSARGPGGGYRLGRPAVEMVIADIVDAVEEPIRATRCADEAGCMKDKDGGTATCSTHDLWCELERQIRLFLSGVTLADVVHGRVSGRAVAPLLLEAV</sequence>
<dbReference type="EMBL" id="VWPK01000026">
    <property type="protein sequence ID" value="KAA5610933.1"/>
    <property type="molecule type" value="Genomic_DNA"/>
</dbReference>
<keyword evidence="3" id="KW-1185">Reference proteome</keyword>
<dbReference type="PROSITE" id="PS01332">
    <property type="entry name" value="HTH_RRF2_1"/>
    <property type="match status" value="1"/>
</dbReference>
<proteinExistence type="predicted"/>
<comment type="caution">
    <text evidence="2">The sequence shown here is derived from an EMBL/GenBank/DDBJ whole genome shotgun (WGS) entry which is preliminary data.</text>
</comment>
<dbReference type="InterPro" id="IPR036388">
    <property type="entry name" value="WH-like_DNA-bd_sf"/>
</dbReference>
<dbReference type="Proteomes" id="UP000325255">
    <property type="component" value="Unassembled WGS sequence"/>
</dbReference>
<dbReference type="AlphaFoldDB" id="A0A5M6IRL0"/>
<evidence type="ECO:0000313" key="2">
    <source>
        <dbReference type="EMBL" id="KAA5610933.1"/>
    </source>
</evidence>
<dbReference type="InterPro" id="IPR030489">
    <property type="entry name" value="TR_Rrf2-type_CS"/>
</dbReference>
<dbReference type="NCBIfam" id="TIGR00738">
    <property type="entry name" value="rrf2_super"/>
    <property type="match status" value="1"/>
</dbReference>
<dbReference type="RefSeq" id="WP_150042029.1">
    <property type="nucleotide sequence ID" value="NZ_OW485601.1"/>
</dbReference>
<dbReference type="InterPro" id="IPR036390">
    <property type="entry name" value="WH_DNA-bd_sf"/>
</dbReference>
<evidence type="ECO:0000313" key="3">
    <source>
        <dbReference type="Proteomes" id="UP000325255"/>
    </source>
</evidence>
<dbReference type="SUPFAM" id="SSF46785">
    <property type="entry name" value="Winged helix' DNA-binding domain"/>
    <property type="match status" value="1"/>
</dbReference>
<dbReference type="PANTHER" id="PTHR33221:SF5">
    <property type="entry name" value="HTH-TYPE TRANSCRIPTIONAL REGULATOR ISCR"/>
    <property type="match status" value="1"/>
</dbReference>
<gene>
    <name evidence="2" type="ORF">F1189_16990</name>
</gene>
<dbReference type="Pfam" id="PF02082">
    <property type="entry name" value="Rrf2"/>
    <property type="match status" value="1"/>
</dbReference>
<dbReference type="GO" id="GO:0003677">
    <property type="term" value="F:DNA binding"/>
    <property type="evidence" value="ECO:0007669"/>
    <property type="project" value="UniProtKB-KW"/>
</dbReference>
<accession>A0A5M6IRL0</accession>
<dbReference type="InterPro" id="IPR000944">
    <property type="entry name" value="Tscrpt_reg_Rrf2"/>
</dbReference>
<reference evidence="2 3" key="1">
    <citation type="submission" date="2019-09" db="EMBL/GenBank/DDBJ databases">
        <title>Genome sequence of Rhodovastum atsumiense, a diverse member of the Acetobacteraceae family of non-sulfur purple photosynthetic bacteria.</title>
        <authorList>
            <person name="Meyer T."/>
            <person name="Kyndt J."/>
        </authorList>
    </citation>
    <scope>NUCLEOTIDE SEQUENCE [LARGE SCALE GENOMIC DNA]</scope>
    <source>
        <strain evidence="2 3">DSM 21279</strain>
    </source>
</reference>